<dbReference type="Proteomes" id="UP001238334">
    <property type="component" value="Chromosome"/>
</dbReference>
<accession>A0A9Y2P4A3</accession>
<keyword evidence="1" id="KW-0472">Membrane</keyword>
<evidence type="ECO:0000313" key="3">
    <source>
        <dbReference type="Proteomes" id="UP001238334"/>
    </source>
</evidence>
<proteinExistence type="predicted"/>
<reference evidence="2 3" key="1">
    <citation type="submission" date="2023-06" db="EMBL/GenBank/DDBJ databases">
        <title>Parasedimentitalea psychrophila sp. nov., a psychrophilic bacterium isolated from deep-sea sediment.</title>
        <authorList>
            <person name="Li A."/>
        </authorList>
    </citation>
    <scope>NUCLEOTIDE SEQUENCE [LARGE SCALE GENOMIC DNA]</scope>
    <source>
        <strain evidence="2 3">QS115</strain>
    </source>
</reference>
<keyword evidence="1" id="KW-0812">Transmembrane</keyword>
<dbReference type="KEGG" id="ppso:QPJ95_21900"/>
<dbReference type="EMBL" id="CP127247">
    <property type="protein sequence ID" value="WIY25109.1"/>
    <property type="molecule type" value="Genomic_DNA"/>
</dbReference>
<gene>
    <name evidence="2" type="ORF">QPJ95_21900</name>
</gene>
<feature type="transmembrane region" description="Helical" evidence="1">
    <location>
        <begin position="6"/>
        <end position="27"/>
    </location>
</feature>
<organism evidence="2 3">
    <name type="scientific">Parasedimentitalea psychrophila</name>
    <dbReference type="NCBI Taxonomy" id="2997337"/>
    <lineage>
        <taxon>Bacteria</taxon>
        <taxon>Pseudomonadati</taxon>
        <taxon>Pseudomonadota</taxon>
        <taxon>Alphaproteobacteria</taxon>
        <taxon>Rhodobacterales</taxon>
        <taxon>Paracoccaceae</taxon>
        <taxon>Parasedimentitalea</taxon>
    </lineage>
</organism>
<sequence length="95" mass="10810">MEADIKWLIGIAVGFFSTFGGVLILAFRNLSSKISTGNKDIYTRIDDIKMRYVRRDDMDGHIQRLEAGIKELKGETRDQHKQVLQAISTIGNNRN</sequence>
<evidence type="ECO:0000256" key="1">
    <source>
        <dbReference type="SAM" id="Phobius"/>
    </source>
</evidence>
<name>A0A9Y2P4A3_9RHOB</name>
<keyword evidence="1" id="KW-1133">Transmembrane helix</keyword>
<dbReference type="RefSeq" id="WP_270919855.1">
    <property type="nucleotide sequence ID" value="NZ_CP127247.1"/>
</dbReference>
<protein>
    <submittedName>
        <fullName evidence="2">Uncharacterized protein</fullName>
    </submittedName>
</protein>
<evidence type="ECO:0000313" key="2">
    <source>
        <dbReference type="EMBL" id="WIY25109.1"/>
    </source>
</evidence>
<dbReference type="AlphaFoldDB" id="A0A9Y2P4A3"/>
<keyword evidence="3" id="KW-1185">Reference proteome</keyword>